<evidence type="ECO:0000313" key="2">
    <source>
        <dbReference type="Proteomes" id="UP000000311"/>
    </source>
</evidence>
<reference evidence="1 2" key="1">
    <citation type="journal article" date="2010" name="Science">
        <title>Genomic comparison of the ants Camponotus floridanus and Harpegnathos saltator.</title>
        <authorList>
            <person name="Bonasio R."/>
            <person name="Zhang G."/>
            <person name="Ye C."/>
            <person name="Mutti N.S."/>
            <person name="Fang X."/>
            <person name="Qin N."/>
            <person name="Donahue G."/>
            <person name="Yang P."/>
            <person name="Li Q."/>
            <person name="Li C."/>
            <person name="Zhang P."/>
            <person name="Huang Z."/>
            <person name="Berger S.L."/>
            <person name="Reinberg D."/>
            <person name="Wang J."/>
            <person name="Liebig J."/>
        </authorList>
    </citation>
    <scope>NUCLEOTIDE SEQUENCE [LARGE SCALE GENOMIC DNA]</scope>
    <source>
        <strain evidence="2">C129</strain>
    </source>
</reference>
<name>E2A090_CAMFO</name>
<dbReference type="AlphaFoldDB" id="E2A090"/>
<proteinExistence type="predicted"/>
<organism evidence="2">
    <name type="scientific">Camponotus floridanus</name>
    <name type="common">Florida carpenter ant</name>
    <dbReference type="NCBI Taxonomy" id="104421"/>
    <lineage>
        <taxon>Eukaryota</taxon>
        <taxon>Metazoa</taxon>
        <taxon>Ecdysozoa</taxon>
        <taxon>Arthropoda</taxon>
        <taxon>Hexapoda</taxon>
        <taxon>Insecta</taxon>
        <taxon>Pterygota</taxon>
        <taxon>Neoptera</taxon>
        <taxon>Endopterygota</taxon>
        <taxon>Hymenoptera</taxon>
        <taxon>Apocrita</taxon>
        <taxon>Aculeata</taxon>
        <taxon>Formicoidea</taxon>
        <taxon>Formicidae</taxon>
        <taxon>Formicinae</taxon>
        <taxon>Camponotus</taxon>
    </lineage>
</organism>
<keyword evidence="2" id="KW-1185">Reference proteome</keyword>
<evidence type="ECO:0000313" key="1">
    <source>
        <dbReference type="EMBL" id="EFN73150.1"/>
    </source>
</evidence>
<dbReference type="InParanoid" id="E2A090"/>
<protein>
    <submittedName>
        <fullName evidence="1">Uncharacterized protein</fullName>
    </submittedName>
</protein>
<gene>
    <name evidence="1" type="ORF">EAG_15248</name>
</gene>
<accession>E2A090</accession>
<sequence>MARALVSARVVRARIRALAVCRARSQETEKRREEEDGEVVVMGSIELGTQRCRVADTGTAPSRDQSSLRWKPNGGLEVRDARGVGGECTAGVQTGVIGRLPLWMMGKHLGQFDLKDCNEILVEIDKTIYKDNGHSEAWKVAGHDDGTGRSKSLSTENTFQLFSCAQHSYQDFQRSENRAFRRVLSQEEMAFKTSYRLSYIGAIILRTRMQLRIQDVTHCAIGIKILYIILGTLNFDRKYANIWQEAIVDINDLDLKIIAAESDYNSWFCSEIIGALTRDDVSGGRLTSRNWKSSMLMGTRVKDKAAIEASPTGS</sequence>
<dbReference type="EMBL" id="GL435556">
    <property type="protein sequence ID" value="EFN73150.1"/>
    <property type="molecule type" value="Genomic_DNA"/>
</dbReference>
<dbReference type="Proteomes" id="UP000000311">
    <property type="component" value="Unassembled WGS sequence"/>
</dbReference>